<dbReference type="AlphaFoldDB" id="A0A6G1ILN9"/>
<keyword evidence="3" id="KW-1185">Reference proteome</keyword>
<keyword evidence="1" id="KW-0812">Transmembrane</keyword>
<keyword evidence="1" id="KW-1133">Transmembrane helix</keyword>
<sequence>MFYTDQEGGLQVIYSEGSGSWSRADPSTIASDVHPGSPVTASIISDYVYIFYVDLNNTIQGLYGAPSSTSTNWIVHPIASQELQTSDGLFIRTCVTTDNSTKTSMYLYYVDQHNVVQKYAFTGYPALEMMRMEDLPNLIGTREIECQFAGGVETLWTLNEASRLTSWYRPEATKGEWTKGYTSTETALEASSILSISDTTTNRTHIVFQNTQQRMQQYDFDGFGAFQTLVGNTIHSEVTSGTRLTTWANNGYCGESVNIYYQMGNTSDLYYSAFRDQYSSSYYYNYGSTGAPTYTTEDTVMPLVRTYGKNAGKKKHVGKTLKIVIIVVVVIISLFILCCCCGLCA</sequence>
<dbReference type="Proteomes" id="UP000799291">
    <property type="component" value="Unassembled WGS sequence"/>
</dbReference>
<evidence type="ECO:0000313" key="3">
    <source>
        <dbReference type="Proteomes" id="UP000799291"/>
    </source>
</evidence>
<feature type="transmembrane region" description="Helical" evidence="1">
    <location>
        <begin position="323"/>
        <end position="344"/>
    </location>
</feature>
<protein>
    <recommendedName>
        <fullName evidence="4">Fucose-specific lectin</fullName>
    </recommendedName>
</protein>
<dbReference type="Gene3D" id="2.120.10.70">
    <property type="entry name" value="Fucose-specific lectin"/>
    <property type="match status" value="1"/>
</dbReference>
<organism evidence="2 3">
    <name type="scientific">Lentithecium fluviatile CBS 122367</name>
    <dbReference type="NCBI Taxonomy" id="1168545"/>
    <lineage>
        <taxon>Eukaryota</taxon>
        <taxon>Fungi</taxon>
        <taxon>Dikarya</taxon>
        <taxon>Ascomycota</taxon>
        <taxon>Pezizomycotina</taxon>
        <taxon>Dothideomycetes</taxon>
        <taxon>Pleosporomycetidae</taxon>
        <taxon>Pleosporales</taxon>
        <taxon>Massarineae</taxon>
        <taxon>Lentitheciaceae</taxon>
        <taxon>Lentithecium</taxon>
    </lineage>
</organism>
<gene>
    <name evidence="2" type="ORF">K458DRAFT_435305</name>
</gene>
<evidence type="ECO:0008006" key="4">
    <source>
        <dbReference type="Google" id="ProtNLM"/>
    </source>
</evidence>
<dbReference type="SUPFAM" id="SSF89372">
    <property type="entry name" value="Fucose-specific lectin"/>
    <property type="match status" value="1"/>
</dbReference>
<dbReference type="OrthoDB" id="3797859at2759"/>
<evidence type="ECO:0000313" key="2">
    <source>
        <dbReference type="EMBL" id="KAF2679065.1"/>
    </source>
</evidence>
<keyword evidence="1" id="KW-0472">Membrane</keyword>
<name>A0A6G1ILN9_9PLEO</name>
<accession>A0A6G1ILN9</accession>
<reference evidence="2" key="1">
    <citation type="journal article" date="2020" name="Stud. Mycol.">
        <title>101 Dothideomycetes genomes: a test case for predicting lifestyles and emergence of pathogens.</title>
        <authorList>
            <person name="Haridas S."/>
            <person name="Albert R."/>
            <person name="Binder M."/>
            <person name="Bloem J."/>
            <person name="Labutti K."/>
            <person name="Salamov A."/>
            <person name="Andreopoulos B."/>
            <person name="Baker S."/>
            <person name="Barry K."/>
            <person name="Bills G."/>
            <person name="Bluhm B."/>
            <person name="Cannon C."/>
            <person name="Castanera R."/>
            <person name="Culley D."/>
            <person name="Daum C."/>
            <person name="Ezra D."/>
            <person name="Gonzalez J."/>
            <person name="Henrissat B."/>
            <person name="Kuo A."/>
            <person name="Liang C."/>
            <person name="Lipzen A."/>
            <person name="Lutzoni F."/>
            <person name="Magnuson J."/>
            <person name="Mondo S."/>
            <person name="Nolan M."/>
            <person name="Ohm R."/>
            <person name="Pangilinan J."/>
            <person name="Park H.-J."/>
            <person name="Ramirez L."/>
            <person name="Alfaro M."/>
            <person name="Sun H."/>
            <person name="Tritt A."/>
            <person name="Yoshinaga Y."/>
            <person name="Zwiers L.-H."/>
            <person name="Turgeon B."/>
            <person name="Goodwin S."/>
            <person name="Spatafora J."/>
            <person name="Crous P."/>
            <person name="Grigoriev I."/>
        </authorList>
    </citation>
    <scope>NUCLEOTIDE SEQUENCE</scope>
    <source>
        <strain evidence="2">CBS 122367</strain>
    </source>
</reference>
<proteinExistence type="predicted"/>
<evidence type="ECO:0000256" key="1">
    <source>
        <dbReference type="SAM" id="Phobius"/>
    </source>
</evidence>
<dbReference type="EMBL" id="MU005606">
    <property type="protein sequence ID" value="KAF2679065.1"/>
    <property type="molecule type" value="Genomic_DNA"/>
</dbReference>